<feature type="domain" description="SLH" evidence="2">
    <location>
        <begin position="504"/>
        <end position="575"/>
    </location>
</feature>
<evidence type="ECO:0000313" key="3">
    <source>
        <dbReference type="EMBL" id="WEK54726.1"/>
    </source>
</evidence>
<feature type="domain" description="SLH" evidence="2">
    <location>
        <begin position="26"/>
        <end position="89"/>
    </location>
</feature>
<dbReference type="PANTHER" id="PTHR43308:SF5">
    <property type="entry name" value="S-LAYER PROTEIN _ PEPTIDOGLYCAN ENDO-BETA-N-ACETYLGLUCOSAMINIDASE"/>
    <property type="match status" value="1"/>
</dbReference>
<dbReference type="Pfam" id="PF21253">
    <property type="entry name" value="Mann_GBD_bact"/>
    <property type="match status" value="4"/>
</dbReference>
<evidence type="ECO:0000313" key="4">
    <source>
        <dbReference type="Proteomes" id="UP001178662"/>
    </source>
</evidence>
<dbReference type="Pfam" id="PF00395">
    <property type="entry name" value="SLH"/>
    <property type="match status" value="3"/>
</dbReference>
<dbReference type="InterPro" id="IPR051465">
    <property type="entry name" value="Cell_Envelope_Struct_Comp"/>
</dbReference>
<feature type="chain" id="PRO_5041680902" evidence="1">
    <location>
        <begin position="29"/>
        <end position="1125"/>
    </location>
</feature>
<evidence type="ECO:0000256" key="1">
    <source>
        <dbReference type="SAM" id="SignalP"/>
    </source>
</evidence>
<dbReference type="Gene3D" id="2.60.120.260">
    <property type="entry name" value="Galactose-binding domain-like"/>
    <property type="match status" value="4"/>
</dbReference>
<accession>A0AA95JC21</accession>
<keyword evidence="1" id="KW-0732">Signal</keyword>
<dbReference type="InterPro" id="IPR049475">
    <property type="entry name" value="Mann_GBD_bact"/>
</dbReference>
<dbReference type="PROSITE" id="PS51272">
    <property type="entry name" value="SLH"/>
    <property type="match status" value="3"/>
</dbReference>
<dbReference type="Proteomes" id="UP001178662">
    <property type="component" value="Chromosome"/>
</dbReference>
<dbReference type="AlphaFoldDB" id="A0AA95JC21"/>
<keyword evidence="4" id="KW-1185">Reference proteome</keyword>
<reference evidence="3" key="1">
    <citation type="submission" date="2023-03" db="EMBL/GenBank/DDBJ databases">
        <title>Andean soil-derived lignocellulolytic bacterial consortium as a source of novel taxa and putative plastic-active enzymes.</title>
        <authorList>
            <person name="Diaz-Garcia L."/>
            <person name="Chuvochina M."/>
            <person name="Feuerriegel G."/>
            <person name="Bunk B."/>
            <person name="Sproer C."/>
            <person name="Streit W.R."/>
            <person name="Rodriguez L.M."/>
            <person name="Overmann J."/>
            <person name="Jimenez D.J."/>
        </authorList>
    </citation>
    <scope>NUCLEOTIDE SEQUENCE</scope>
    <source>
        <strain evidence="3">MAG 2441</strain>
    </source>
</reference>
<dbReference type="InterPro" id="IPR001119">
    <property type="entry name" value="SLH_dom"/>
</dbReference>
<dbReference type="EMBL" id="CP119317">
    <property type="protein sequence ID" value="WEK54726.1"/>
    <property type="molecule type" value="Genomic_DNA"/>
</dbReference>
<evidence type="ECO:0000259" key="2">
    <source>
        <dbReference type="PROSITE" id="PS51272"/>
    </source>
</evidence>
<dbReference type="SUPFAM" id="SSF49785">
    <property type="entry name" value="Galactose-binding domain-like"/>
    <property type="match status" value="3"/>
</dbReference>
<organism evidence="3 4">
    <name type="scientific">Candidatus Cohnella colombiensis</name>
    <dbReference type="NCBI Taxonomy" id="3121368"/>
    <lineage>
        <taxon>Bacteria</taxon>
        <taxon>Bacillati</taxon>
        <taxon>Bacillota</taxon>
        <taxon>Bacilli</taxon>
        <taxon>Bacillales</taxon>
        <taxon>Paenibacillaceae</taxon>
        <taxon>Cohnella</taxon>
    </lineage>
</organism>
<protein>
    <submittedName>
        <fullName evidence="3">S-layer homology domain-containing protein</fullName>
    </submittedName>
</protein>
<name>A0AA95JC21_9BACL</name>
<sequence length="1125" mass="119047">MKGIRKWFSLSAALILIVSLVSPAGAKAALPSDVQKHWAKTSIERWISEGVVQGGSDGKFNPNKPITRAELIRILNKIFGFTVPASEQFSDVPADAWYAKDLAIAKEAGYYQGYPNNVAKPTTDITREDVAVLLARVFKKSTAPGDSSSSGTTGISTGSSTTAYDFESSIEGWEINTQENNKYNTAGASGLAITTEAAAKGTHSLKADFNLKAGATFDFRKIETIDLSKKTAVSMKVKVVPTKGSVVGSDGVQAKLYIQAGEDWSVWKDSELQPVNDKGFATLTVDLAGVKNLNKVMAVGVQIVGAEGSSGTAIAYVDDVSFTGANAASTAASKEMKTDFESSVEGWSINTDESNKYNTVLATGLAITTDEASSGTHSLKADIKLNGGEVQIRKIADADLSAQKTMSAKLKVVPTEGSKIGADGVQVKLFLQAGSDWSTWDDSGLHPVSTDDFVTVNFDISKTPNKNQVRAIGAQIVTPAGSSGSATVYIDEVVLSGVKQAATPVSQPKTDTAGSGFTDTDQIASYAAGAVKALSDSIKGYPDGTYRPKGKITKAEVLSLLDKMIAGYYGHAGTFNGGDIKGDVIISHTGVILKDTKISGNLYLAPGIGDGDVKLEGVTVGGMTYVSGGGEHTVTITNSTLAGITMDRKDGKVRVLVTGNTVVDTLVIDEDAILELEEGASVTNVIVHGNSKVVVGKGATIENLTLAGDAAGTTITGDGDVTYVDNQSNDITINGKVLKQGEFSVKGGAANAVGGSTTPTIFYSGPSGPTEVWELWHGFEESTEGFAIEEAYNGVGASDVMISTDYAAEGTHSLKVTIPFVENNKGVPININFEEGNEIDFTKYSKIRAKVKFVASESGAGFGEWGVWSSLFVSKNNWSQLSDGANLTPQNGFTTFTIDLSKETNVDKSRQYGVSVWVPNGAFGTAYLYIDQIEVVKKAGGDDEDDDTTTGVLYNFESDVDGWSIETGEWDGVSLNSADANNLAVTTDQASKDKQSLKVDFSLGADKKFTLQRTFDNAQGEGDFSQYSSISVKVKVVATDGSDLSWGPWVSFFIEKNGWSGRVEKAEGMTDSDGFKTYTIDLSKLEQSEITKITQSPRMGIGVDTPEKSSGSAILYIDEITFVRK</sequence>
<dbReference type="PANTHER" id="PTHR43308">
    <property type="entry name" value="OUTER MEMBRANE PROTEIN ALPHA-RELATED"/>
    <property type="match status" value="1"/>
</dbReference>
<feature type="signal peptide" evidence="1">
    <location>
        <begin position="1"/>
        <end position="28"/>
    </location>
</feature>
<proteinExistence type="predicted"/>
<dbReference type="InterPro" id="IPR008979">
    <property type="entry name" value="Galactose-bd-like_sf"/>
</dbReference>
<feature type="domain" description="SLH" evidence="2">
    <location>
        <begin position="90"/>
        <end position="148"/>
    </location>
</feature>
<gene>
    <name evidence="3" type="ORF">P0Y55_01205</name>
</gene>